<organism evidence="1 2">
    <name type="scientific">Paenibacillus sedimenti</name>
    <dbReference type="NCBI Taxonomy" id="2770274"/>
    <lineage>
        <taxon>Bacteria</taxon>
        <taxon>Bacillati</taxon>
        <taxon>Bacillota</taxon>
        <taxon>Bacilli</taxon>
        <taxon>Bacillales</taxon>
        <taxon>Paenibacillaceae</taxon>
        <taxon>Paenibacillus</taxon>
    </lineage>
</organism>
<dbReference type="Proteomes" id="UP000650466">
    <property type="component" value="Unassembled WGS sequence"/>
</dbReference>
<accession>A0A926KQC3</accession>
<proteinExistence type="predicted"/>
<dbReference type="InterPro" id="IPR046064">
    <property type="entry name" value="DUF6022"/>
</dbReference>
<protein>
    <submittedName>
        <fullName evidence="1">Uncharacterized protein</fullName>
    </submittedName>
</protein>
<reference evidence="1" key="1">
    <citation type="submission" date="2020-09" db="EMBL/GenBank/DDBJ databases">
        <title>Draft Genome Sequence of Paenibacillus sp. WST5.</title>
        <authorList>
            <person name="Bao Z."/>
        </authorList>
    </citation>
    <scope>NUCLEOTIDE SEQUENCE</scope>
    <source>
        <strain evidence="1">WST5</strain>
    </source>
</reference>
<gene>
    <name evidence="1" type="ORF">ICC18_13890</name>
</gene>
<comment type="caution">
    <text evidence="1">The sequence shown here is derived from an EMBL/GenBank/DDBJ whole genome shotgun (WGS) entry which is preliminary data.</text>
</comment>
<sequence length="165" mass="18971">MEQLLLNFKPGMSVEKIGEVTQNYVSSQWKKVLNENMEELTKVFPELEDSTYGLYLDKFIPQIVDALEAAGFTTGGDIKESDFIIGKLLNFRNSMEKWGSEDHRSRVFWIVVEDQKNRSLGTLIFDFFHSHMQFDVPALPNIFAIEATTRKEIITAIDRMKQGDA</sequence>
<dbReference type="RefSeq" id="WP_188175008.1">
    <property type="nucleotide sequence ID" value="NZ_JACVVD010000004.1"/>
</dbReference>
<dbReference type="EMBL" id="JACVVD010000004">
    <property type="protein sequence ID" value="MBD0381211.1"/>
    <property type="molecule type" value="Genomic_DNA"/>
</dbReference>
<name>A0A926KQC3_9BACL</name>
<keyword evidence="2" id="KW-1185">Reference proteome</keyword>
<evidence type="ECO:0000313" key="2">
    <source>
        <dbReference type="Proteomes" id="UP000650466"/>
    </source>
</evidence>
<dbReference type="Pfam" id="PF19486">
    <property type="entry name" value="DUF6022"/>
    <property type="match status" value="1"/>
</dbReference>
<dbReference type="AlphaFoldDB" id="A0A926KQC3"/>
<evidence type="ECO:0000313" key="1">
    <source>
        <dbReference type="EMBL" id="MBD0381211.1"/>
    </source>
</evidence>